<feature type="domain" description="Aminoacyl-tRNA synthetase class II (G/ P/ S/T)" evidence="1">
    <location>
        <begin position="24"/>
        <end position="83"/>
    </location>
</feature>
<name>A0A0R0M0F3_9MICR</name>
<dbReference type="OrthoDB" id="10264585at2759"/>
<keyword evidence="2" id="KW-0436">Ligase</keyword>
<dbReference type="PANTHER" id="PTHR11778">
    <property type="entry name" value="SERYL-TRNA SYNTHETASE"/>
    <property type="match status" value="1"/>
</dbReference>
<comment type="caution">
    <text evidence="2">The sequence shown here is derived from an EMBL/GenBank/DDBJ whole genome shotgun (WGS) entry which is preliminary data.</text>
</comment>
<accession>A0A0R0M0F3</accession>
<protein>
    <submittedName>
        <fullName evidence="2">Seryl-tRNA synthetase</fullName>
    </submittedName>
</protein>
<keyword evidence="3" id="KW-1185">Reference proteome</keyword>
<dbReference type="InterPro" id="IPR002314">
    <property type="entry name" value="aa-tRNA-synt_IIb"/>
</dbReference>
<dbReference type="SUPFAM" id="SSF55681">
    <property type="entry name" value="Class II aaRS and biotin synthetases"/>
    <property type="match status" value="1"/>
</dbReference>
<dbReference type="GO" id="GO:0005524">
    <property type="term" value="F:ATP binding"/>
    <property type="evidence" value="ECO:0007669"/>
    <property type="project" value="InterPro"/>
</dbReference>
<dbReference type="Proteomes" id="UP000051530">
    <property type="component" value="Unassembled WGS sequence"/>
</dbReference>
<dbReference type="Pfam" id="PF00587">
    <property type="entry name" value="tRNA-synt_2b"/>
    <property type="match status" value="1"/>
</dbReference>
<dbReference type="InterPro" id="IPR002317">
    <property type="entry name" value="Ser-tRNA-ligase_type_1"/>
</dbReference>
<gene>
    <name evidence="2" type="ORF">M153_11700012459</name>
</gene>
<organism evidence="2 3">
    <name type="scientific">Pseudoloma neurophilia</name>
    <dbReference type="NCBI Taxonomy" id="146866"/>
    <lineage>
        <taxon>Eukaryota</taxon>
        <taxon>Fungi</taxon>
        <taxon>Fungi incertae sedis</taxon>
        <taxon>Microsporidia</taxon>
        <taxon>Pseudoloma</taxon>
    </lineage>
</organism>
<dbReference type="VEuPathDB" id="MicrosporidiaDB:M153_11700012459"/>
<dbReference type="GO" id="GO:0004828">
    <property type="term" value="F:serine-tRNA ligase activity"/>
    <property type="evidence" value="ECO:0007669"/>
    <property type="project" value="InterPro"/>
</dbReference>
<proteinExistence type="predicted"/>
<dbReference type="GO" id="GO:0006434">
    <property type="term" value="P:seryl-tRNA aminoacylation"/>
    <property type="evidence" value="ECO:0007669"/>
    <property type="project" value="InterPro"/>
</dbReference>
<sequence length="86" mass="9961">MERTFQLNGFDEQLYTFILVCNAIYEQPVLGLYMNERLTDQGLPKRFAGCSLCFRKKARAASKDSHGIFRVHQFEKIKPFIIGKSV</sequence>
<dbReference type="AlphaFoldDB" id="A0A0R0M0F3"/>
<keyword evidence="2" id="KW-0030">Aminoacyl-tRNA synthetase</keyword>
<dbReference type="InterPro" id="IPR045864">
    <property type="entry name" value="aa-tRNA-synth_II/BPL/LPL"/>
</dbReference>
<dbReference type="EMBL" id="LGUB01000020">
    <property type="protein sequence ID" value="KRH94890.1"/>
    <property type="molecule type" value="Genomic_DNA"/>
</dbReference>
<evidence type="ECO:0000259" key="1">
    <source>
        <dbReference type="Pfam" id="PF00587"/>
    </source>
</evidence>
<dbReference type="Gene3D" id="3.30.930.10">
    <property type="entry name" value="Bira Bifunctional Protein, Domain 2"/>
    <property type="match status" value="1"/>
</dbReference>
<evidence type="ECO:0000313" key="3">
    <source>
        <dbReference type="Proteomes" id="UP000051530"/>
    </source>
</evidence>
<reference evidence="2 3" key="1">
    <citation type="submission" date="2015-07" db="EMBL/GenBank/DDBJ databases">
        <title>The genome of Pseudoloma neurophilia, a relevant intracellular parasite of the zebrafish.</title>
        <authorList>
            <person name="Ndikumana S."/>
            <person name="Pelin A."/>
            <person name="Sanders J."/>
            <person name="Corradi N."/>
        </authorList>
    </citation>
    <scope>NUCLEOTIDE SEQUENCE [LARGE SCALE GENOMIC DNA]</scope>
    <source>
        <strain evidence="2 3">MK1</strain>
    </source>
</reference>
<evidence type="ECO:0000313" key="2">
    <source>
        <dbReference type="EMBL" id="KRH94890.1"/>
    </source>
</evidence>